<dbReference type="Proteomes" id="UP000095283">
    <property type="component" value="Unplaced"/>
</dbReference>
<dbReference type="AlphaFoldDB" id="A0A1I7WDL7"/>
<sequence>MFFRHLSTSCGENYTFPFLNEICIKHTFNHYINNVPL</sequence>
<accession>A0A1I7WDL7</accession>
<dbReference type="WBParaSite" id="Hba_03057">
    <property type="protein sequence ID" value="Hba_03057"/>
    <property type="gene ID" value="Hba_03057"/>
</dbReference>
<evidence type="ECO:0000313" key="1">
    <source>
        <dbReference type="Proteomes" id="UP000095283"/>
    </source>
</evidence>
<evidence type="ECO:0000313" key="2">
    <source>
        <dbReference type="WBParaSite" id="Hba_03025"/>
    </source>
</evidence>
<proteinExistence type="predicted"/>
<organism evidence="1 2">
    <name type="scientific">Heterorhabditis bacteriophora</name>
    <name type="common">Entomopathogenic nematode worm</name>
    <dbReference type="NCBI Taxonomy" id="37862"/>
    <lineage>
        <taxon>Eukaryota</taxon>
        <taxon>Metazoa</taxon>
        <taxon>Ecdysozoa</taxon>
        <taxon>Nematoda</taxon>
        <taxon>Chromadorea</taxon>
        <taxon>Rhabditida</taxon>
        <taxon>Rhabditina</taxon>
        <taxon>Rhabditomorpha</taxon>
        <taxon>Strongyloidea</taxon>
        <taxon>Heterorhabditidae</taxon>
        <taxon>Heterorhabditis</taxon>
    </lineage>
</organism>
<keyword evidence="1" id="KW-1185">Reference proteome</keyword>
<reference evidence="2 3" key="1">
    <citation type="submission" date="2016-11" db="UniProtKB">
        <authorList>
            <consortium name="WormBaseParasite"/>
        </authorList>
    </citation>
    <scope>IDENTIFICATION</scope>
</reference>
<evidence type="ECO:0000313" key="3">
    <source>
        <dbReference type="WBParaSite" id="Hba_03057"/>
    </source>
</evidence>
<name>A0A1I7WDL7_HETBA</name>
<protein>
    <submittedName>
        <fullName evidence="2 3">Uncharacterized protein</fullName>
    </submittedName>
</protein>
<dbReference type="WBParaSite" id="Hba_03025">
    <property type="protein sequence ID" value="Hba_03025"/>
    <property type="gene ID" value="Hba_03025"/>
</dbReference>